<dbReference type="EMBL" id="JBBPBM010000031">
    <property type="protein sequence ID" value="KAK8534622.1"/>
    <property type="molecule type" value="Genomic_DNA"/>
</dbReference>
<proteinExistence type="predicted"/>
<sequence>MAENIQSLFENLQFTDVERVQIVEVRYVAIPLLEQQRLSILRRSPWLFDGEPIIAAPFDSSLSLNEYDFTKILYWVRIHELPMNMMTMDMASTIGSQFGKLVVVDT</sequence>
<dbReference type="Proteomes" id="UP001472677">
    <property type="component" value="Unassembled WGS sequence"/>
</dbReference>
<gene>
    <name evidence="1" type="ORF">V6N12_057266</name>
</gene>
<evidence type="ECO:0000313" key="2">
    <source>
        <dbReference type="Proteomes" id="UP001472677"/>
    </source>
</evidence>
<keyword evidence="2" id="KW-1185">Reference proteome</keyword>
<reference evidence="1 2" key="1">
    <citation type="journal article" date="2024" name="G3 (Bethesda)">
        <title>Genome assembly of Hibiscus sabdariffa L. provides insights into metabolisms of medicinal natural products.</title>
        <authorList>
            <person name="Kim T."/>
        </authorList>
    </citation>
    <scope>NUCLEOTIDE SEQUENCE [LARGE SCALE GENOMIC DNA]</scope>
    <source>
        <strain evidence="1">TK-2024</strain>
        <tissue evidence="1">Old leaves</tissue>
    </source>
</reference>
<evidence type="ECO:0008006" key="3">
    <source>
        <dbReference type="Google" id="ProtNLM"/>
    </source>
</evidence>
<evidence type="ECO:0000313" key="1">
    <source>
        <dbReference type="EMBL" id="KAK8534622.1"/>
    </source>
</evidence>
<dbReference type="PANTHER" id="PTHR31286">
    <property type="entry name" value="GLYCINE-RICH CELL WALL STRUCTURAL PROTEIN 1.8-LIKE"/>
    <property type="match status" value="1"/>
</dbReference>
<accession>A0ABR2DD30</accession>
<organism evidence="1 2">
    <name type="scientific">Hibiscus sabdariffa</name>
    <name type="common">roselle</name>
    <dbReference type="NCBI Taxonomy" id="183260"/>
    <lineage>
        <taxon>Eukaryota</taxon>
        <taxon>Viridiplantae</taxon>
        <taxon>Streptophyta</taxon>
        <taxon>Embryophyta</taxon>
        <taxon>Tracheophyta</taxon>
        <taxon>Spermatophyta</taxon>
        <taxon>Magnoliopsida</taxon>
        <taxon>eudicotyledons</taxon>
        <taxon>Gunneridae</taxon>
        <taxon>Pentapetalae</taxon>
        <taxon>rosids</taxon>
        <taxon>malvids</taxon>
        <taxon>Malvales</taxon>
        <taxon>Malvaceae</taxon>
        <taxon>Malvoideae</taxon>
        <taxon>Hibiscus</taxon>
    </lineage>
</organism>
<dbReference type="InterPro" id="IPR040256">
    <property type="entry name" value="At4g02000-like"/>
</dbReference>
<comment type="caution">
    <text evidence="1">The sequence shown here is derived from an EMBL/GenBank/DDBJ whole genome shotgun (WGS) entry which is preliminary data.</text>
</comment>
<protein>
    <recommendedName>
        <fullName evidence="3">DUF4283 domain-containing protein</fullName>
    </recommendedName>
</protein>
<name>A0ABR2DD30_9ROSI</name>
<dbReference type="PANTHER" id="PTHR31286:SF167">
    <property type="entry name" value="OS09G0268800 PROTEIN"/>
    <property type="match status" value="1"/>
</dbReference>